<evidence type="ECO:0000256" key="1">
    <source>
        <dbReference type="SAM" id="Coils"/>
    </source>
</evidence>
<evidence type="ECO:0000256" key="2">
    <source>
        <dbReference type="SAM" id="MobiDB-lite"/>
    </source>
</evidence>
<feature type="coiled-coil region" evidence="1">
    <location>
        <begin position="122"/>
        <end position="171"/>
    </location>
</feature>
<feature type="region of interest" description="Disordered" evidence="2">
    <location>
        <begin position="185"/>
        <end position="238"/>
    </location>
</feature>
<name>A0A6L2LMK8_TANCI</name>
<gene>
    <name evidence="3" type="ORF">Tci_035039</name>
</gene>
<reference evidence="3" key="1">
    <citation type="journal article" date="2019" name="Sci. Rep.">
        <title>Draft genome of Tanacetum cinerariifolium, the natural source of mosquito coil.</title>
        <authorList>
            <person name="Yamashiro T."/>
            <person name="Shiraishi A."/>
            <person name="Satake H."/>
            <person name="Nakayama K."/>
        </authorList>
    </citation>
    <scope>NUCLEOTIDE SEQUENCE</scope>
</reference>
<comment type="caution">
    <text evidence="3">The sequence shown here is derived from an EMBL/GenBank/DDBJ whole genome shotgun (WGS) entry which is preliminary data.</text>
</comment>
<dbReference type="EMBL" id="BKCJ010004783">
    <property type="protein sequence ID" value="GEU63061.1"/>
    <property type="molecule type" value="Genomic_DNA"/>
</dbReference>
<accession>A0A6L2LMK8</accession>
<organism evidence="3">
    <name type="scientific">Tanacetum cinerariifolium</name>
    <name type="common">Dalmatian daisy</name>
    <name type="synonym">Chrysanthemum cinerariifolium</name>
    <dbReference type="NCBI Taxonomy" id="118510"/>
    <lineage>
        <taxon>Eukaryota</taxon>
        <taxon>Viridiplantae</taxon>
        <taxon>Streptophyta</taxon>
        <taxon>Embryophyta</taxon>
        <taxon>Tracheophyta</taxon>
        <taxon>Spermatophyta</taxon>
        <taxon>Magnoliopsida</taxon>
        <taxon>eudicotyledons</taxon>
        <taxon>Gunneridae</taxon>
        <taxon>Pentapetalae</taxon>
        <taxon>asterids</taxon>
        <taxon>campanulids</taxon>
        <taxon>Asterales</taxon>
        <taxon>Asteraceae</taxon>
        <taxon>Asteroideae</taxon>
        <taxon>Anthemideae</taxon>
        <taxon>Anthemidinae</taxon>
        <taxon>Tanacetum</taxon>
    </lineage>
</organism>
<sequence>MFITPLHAAAPKPIDETKTTVFENATRGGQLDPQVTDAEKDVVDLSEGTRLPTPSMNVVQPLTHTKHEGTQENVVLYNAYFFYSAHNEDTSEDVAAHCFMPGWGLHDDHRIYHAHTSCLDRERELLNQLNDMETERDNWKQTASESLEEENTKLVAKLDQAEMNRRKLIRDFILKKVANSYPPPMDSLLEISPDTPPSTVDDGTKPSIKNDDNGVTQHTSPKVRLAKAATSAPFGTIT</sequence>
<evidence type="ECO:0000313" key="3">
    <source>
        <dbReference type="EMBL" id="GEU63061.1"/>
    </source>
</evidence>
<protein>
    <submittedName>
        <fullName evidence="3">Uncharacterized protein</fullName>
    </submittedName>
</protein>
<dbReference type="AlphaFoldDB" id="A0A6L2LMK8"/>
<feature type="compositionally biased region" description="Basic and acidic residues" evidence="2">
    <location>
        <begin position="202"/>
        <end position="212"/>
    </location>
</feature>
<keyword evidence="1" id="KW-0175">Coiled coil</keyword>
<proteinExistence type="predicted"/>